<accession>A0A6A6H961</accession>
<evidence type="ECO:0000313" key="2">
    <source>
        <dbReference type="Proteomes" id="UP000800092"/>
    </source>
</evidence>
<dbReference type="EMBL" id="ML991797">
    <property type="protein sequence ID" value="KAF2234552.1"/>
    <property type="molecule type" value="Genomic_DNA"/>
</dbReference>
<dbReference type="AlphaFoldDB" id="A0A6A6H961"/>
<keyword evidence="2" id="KW-1185">Reference proteome</keyword>
<name>A0A6A6H961_VIRVR</name>
<dbReference type="Proteomes" id="UP000800092">
    <property type="component" value="Unassembled WGS sequence"/>
</dbReference>
<evidence type="ECO:0000313" key="1">
    <source>
        <dbReference type="EMBL" id="KAF2234552.1"/>
    </source>
</evidence>
<reference evidence="1" key="1">
    <citation type="journal article" date="2020" name="Stud. Mycol.">
        <title>101 Dothideomycetes genomes: a test case for predicting lifestyles and emergence of pathogens.</title>
        <authorList>
            <person name="Haridas S."/>
            <person name="Albert R."/>
            <person name="Binder M."/>
            <person name="Bloem J."/>
            <person name="Labutti K."/>
            <person name="Salamov A."/>
            <person name="Andreopoulos B."/>
            <person name="Baker S."/>
            <person name="Barry K."/>
            <person name="Bills G."/>
            <person name="Bluhm B."/>
            <person name="Cannon C."/>
            <person name="Castanera R."/>
            <person name="Culley D."/>
            <person name="Daum C."/>
            <person name="Ezra D."/>
            <person name="Gonzalez J."/>
            <person name="Henrissat B."/>
            <person name="Kuo A."/>
            <person name="Liang C."/>
            <person name="Lipzen A."/>
            <person name="Lutzoni F."/>
            <person name="Magnuson J."/>
            <person name="Mondo S."/>
            <person name="Nolan M."/>
            <person name="Ohm R."/>
            <person name="Pangilinan J."/>
            <person name="Park H.-J."/>
            <person name="Ramirez L."/>
            <person name="Alfaro M."/>
            <person name="Sun H."/>
            <person name="Tritt A."/>
            <person name="Yoshinaga Y."/>
            <person name="Zwiers L.-H."/>
            <person name="Turgeon B."/>
            <person name="Goodwin S."/>
            <person name="Spatafora J."/>
            <person name="Crous P."/>
            <person name="Grigoriev I."/>
        </authorList>
    </citation>
    <scope>NUCLEOTIDE SEQUENCE</scope>
    <source>
        <strain evidence="1">Tuck. ex Michener</strain>
    </source>
</reference>
<gene>
    <name evidence="1" type="ORF">EV356DRAFT_145407</name>
</gene>
<organism evidence="1 2">
    <name type="scientific">Viridothelium virens</name>
    <name type="common">Speckled blister lichen</name>
    <name type="synonym">Trypethelium virens</name>
    <dbReference type="NCBI Taxonomy" id="1048519"/>
    <lineage>
        <taxon>Eukaryota</taxon>
        <taxon>Fungi</taxon>
        <taxon>Dikarya</taxon>
        <taxon>Ascomycota</taxon>
        <taxon>Pezizomycotina</taxon>
        <taxon>Dothideomycetes</taxon>
        <taxon>Dothideomycetes incertae sedis</taxon>
        <taxon>Trypetheliales</taxon>
        <taxon>Trypetheliaceae</taxon>
        <taxon>Viridothelium</taxon>
    </lineage>
</organism>
<protein>
    <submittedName>
        <fullName evidence="1">Uncharacterized protein</fullName>
    </submittedName>
</protein>
<sequence>MRWLRYVLAHRMYTDRYLLVDLAGWAQLEGMPEMQIQESGEPWRLISLACLWGRVRHSSCVFRRLQQMSAVHSSIKGMLKYLNFSKQFGKHDKIIRNRRGVRITHLQSRRRRGR</sequence>
<proteinExistence type="predicted"/>